<evidence type="ECO:0000259" key="1">
    <source>
        <dbReference type="Pfam" id="PF09588"/>
    </source>
</evidence>
<dbReference type="RefSeq" id="WP_207846053.1">
    <property type="nucleotide sequence ID" value="NZ_JAFVMH010000004.1"/>
</dbReference>
<proteinExistence type="predicted"/>
<dbReference type="AlphaFoldDB" id="A0A939HP14"/>
<dbReference type="InterPro" id="IPR011335">
    <property type="entry name" value="Restrct_endonuc-II-like"/>
</dbReference>
<dbReference type="InterPro" id="IPR051703">
    <property type="entry name" value="NF-kappa-B_Signaling_Reg"/>
</dbReference>
<dbReference type="SUPFAM" id="SSF52980">
    <property type="entry name" value="Restriction endonuclease-like"/>
    <property type="match status" value="1"/>
</dbReference>
<dbReference type="Pfam" id="PF09588">
    <property type="entry name" value="YqaJ"/>
    <property type="match status" value="1"/>
</dbReference>
<name>A0A939HP14_9PROT</name>
<sequence length="208" mass="23448">MKIHNVEQGSEAWHKLRLGIPTASEFSRIITPDGKPSPRAKEYAARLVAEIILGRSMDADKSHIEAIARGKELEPFAALAYEFEMGLITQKVGFVTNDAGTIGISPDRFVGNDGLVEIKCPYPTKHVLYSTCGFEKHYIAQVQGQLLLAEREWNDRVSYSDELPIFIDRTYRDEPFIKALDQALKDFHEMKMEMLHKVRAAVNVEVAA</sequence>
<dbReference type="Gene3D" id="3.90.320.10">
    <property type="match status" value="1"/>
</dbReference>
<dbReference type="InterPro" id="IPR019080">
    <property type="entry name" value="YqaJ_viral_recombinase"/>
</dbReference>
<gene>
    <name evidence="2" type="ORF">J2D77_09485</name>
</gene>
<evidence type="ECO:0000313" key="3">
    <source>
        <dbReference type="Proteomes" id="UP000664073"/>
    </source>
</evidence>
<dbReference type="InterPro" id="IPR011604">
    <property type="entry name" value="PDDEXK-like_dom_sf"/>
</dbReference>
<dbReference type="CDD" id="cd22343">
    <property type="entry name" value="PDDEXK_lambda_exonuclease-like"/>
    <property type="match status" value="1"/>
</dbReference>
<protein>
    <submittedName>
        <fullName evidence="2">YqaJ viral recombinase family protein</fullName>
    </submittedName>
</protein>
<feature type="domain" description="YqaJ viral recombinase" evidence="1">
    <location>
        <begin position="13"/>
        <end position="151"/>
    </location>
</feature>
<dbReference type="PANTHER" id="PTHR46609">
    <property type="entry name" value="EXONUCLEASE, PHAGE-TYPE/RECB, C-TERMINAL DOMAIN-CONTAINING PROTEIN"/>
    <property type="match status" value="1"/>
</dbReference>
<keyword evidence="3" id="KW-1185">Reference proteome</keyword>
<evidence type="ECO:0000313" key="2">
    <source>
        <dbReference type="EMBL" id="MBO1325379.1"/>
    </source>
</evidence>
<dbReference type="EMBL" id="JAFVMH010000004">
    <property type="protein sequence ID" value="MBO1325379.1"/>
    <property type="molecule type" value="Genomic_DNA"/>
</dbReference>
<reference evidence="2" key="1">
    <citation type="submission" date="2021-03" db="EMBL/GenBank/DDBJ databases">
        <title>The complete genome sequence of Acetobacter sp. TBRC 12339.</title>
        <authorList>
            <person name="Charoenyingcharoen P."/>
            <person name="Yukphan P."/>
        </authorList>
    </citation>
    <scope>NUCLEOTIDE SEQUENCE</scope>
    <source>
        <strain evidence="2">TBRC 12339</strain>
    </source>
</reference>
<dbReference type="PANTHER" id="PTHR46609:SF8">
    <property type="entry name" value="YQAJ VIRAL RECOMBINASE DOMAIN-CONTAINING PROTEIN"/>
    <property type="match status" value="1"/>
</dbReference>
<comment type="caution">
    <text evidence="2">The sequence shown here is derived from an EMBL/GenBank/DDBJ whole genome shotgun (WGS) entry which is preliminary data.</text>
</comment>
<organism evidence="2 3">
    <name type="scientific">Acetobacter garciniae</name>
    <dbReference type="NCBI Taxonomy" id="2817435"/>
    <lineage>
        <taxon>Bacteria</taxon>
        <taxon>Pseudomonadati</taxon>
        <taxon>Pseudomonadota</taxon>
        <taxon>Alphaproteobacteria</taxon>
        <taxon>Acetobacterales</taxon>
        <taxon>Acetobacteraceae</taxon>
        <taxon>Acetobacter</taxon>
    </lineage>
</organism>
<accession>A0A939HP14</accession>
<dbReference type="Proteomes" id="UP000664073">
    <property type="component" value="Unassembled WGS sequence"/>
</dbReference>